<keyword evidence="2" id="KW-1185">Reference proteome</keyword>
<dbReference type="RefSeq" id="WP_013700922.1">
    <property type="nucleotide sequence ID" value="NC_015385.1"/>
</dbReference>
<evidence type="ECO:0000313" key="1">
    <source>
        <dbReference type="EMBL" id="AEB13615.1"/>
    </source>
</evidence>
<sequence>MSEKFSTEKDGQIDFYNQFLPRINPNLTVEDIIANNNDGVLNGNLIEFKLSVKDLNEVLFQCIKYLSALRIKGTPVPASIVIVDLNSTKSYLYKSENYLEFIEKIYNGGASKNNSGFIGGEPEQIFNYSKSVETENLISLLKENTFTKIHIDENCIVGWAEHYYRIKEIARKEDFLGDDKGKHKTIGEIRNPTVFKDYIYAYEGETNVKFNYLMDKLNDTILKKNLGAFYTHPLYAQKAAELVRKAIERVPEGNDYIILDRCAGTGNLESALTDEELSHCIVSTVEYYEYKVLQELIGSKVRAIIPPTETKETFNAGLVNGADALSKEYVENEVIKQYIDNPKYTIILFENPPYAETTSIEHQKSGKGKESSAWKQSYVVTEMKKEVKGTVSNDLGNAFIWSAFKFYLRQPTDSYIVFSPVKYWKAQHLINKKFLDGYAFNRRHFHTNIDACVMCALWSNENSNINEIKINGIDIDEKTNKFRDEIVLPVKQIFNSYSDFYFDKQKYDADKQSSILCNLDGTEYTGNTRRVNPVVNENIIGYLAVYSSGFDNPDLHSSLLTCGRYDGNGFYLRKTNYLEKLPMFAASRYITYNREWTERARIMKSADKAETFFADAKNGKLNNFFLKCLLFTCIEMQNHCRTFTGSDGRFYRNELCLDTTNGETVASKDIKNLKANETEKTILELYSTLLNHVKETKEYRKELTYGIYQIFAEIDTSYTDEITGKTVYNNIQVHSDLQAMKELCKTYYNTEIVPVLFKYEFLK</sequence>
<gene>
    <name evidence="1" type="ordered locus">Tresu_0674</name>
</gene>
<proteinExistence type="predicted"/>
<protein>
    <submittedName>
        <fullName evidence="1">Uncharacterized protein</fullName>
    </submittedName>
</protein>
<dbReference type="Proteomes" id="UP000006852">
    <property type="component" value="Chromosome"/>
</dbReference>
<dbReference type="HOGENOM" id="CLU_020983_0_0_12"/>
<reference evidence="2" key="2">
    <citation type="submission" date="2011-04" db="EMBL/GenBank/DDBJ databases">
        <title>The complete genome of chromosome of Treponema succinifaciens DSM 2489.</title>
        <authorList>
            <person name="Lucas S."/>
            <person name="Copeland A."/>
            <person name="Lapidus A."/>
            <person name="Bruce D."/>
            <person name="Goodwin L."/>
            <person name="Pitluck S."/>
            <person name="Peters L."/>
            <person name="Kyrpides N."/>
            <person name="Mavromatis K."/>
            <person name="Ivanova N."/>
            <person name="Ovchinnikova G."/>
            <person name="Teshima H."/>
            <person name="Detter J.C."/>
            <person name="Tapia R."/>
            <person name="Han C."/>
            <person name="Land M."/>
            <person name="Hauser L."/>
            <person name="Markowitz V."/>
            <person name="Cheng J.-F."/>
            <person name="Hugenholtz P."/>
            <person name="Woyke T."/>
            <person name="Wu D."/>
            <person name="Gronow S."/>
            <person name="Wellnitz S."/>
            <person name="Brambilla E."/>
            <person name="Klenk H.-P."/>
            <person name="Eisen J.A."/>
        </authorList>
    </citation>
    <scope>NUCLEOTIDE SEQUENCE [LARGE SCALE GENOMIC DNA]</scope>
    <source>
        <strain evidence="2">ATCC 33096 / DSM 2489 / 6091</strain>
    </source>
</reference>
<dbReference type="STRING" id="869209.Tresu_0674"/>
<dbReference type="eggNOG" id="ENOG5030K2J">
    <property type="taxonomic scope" value="Bacteria"/>
</dbReference>
<dbReference type="KEGG" id="tsu:Tresu_0674"/>
<dbReference type="EMBL" id="CP002631">
    <property type="protein sequence ID" value="AEB13615.1"/>
    <property type="molecule type" value="Genomic_DNA"/>
</dbReference>
<evidence type="ECO:0000313" key="2">
    <source>
        <dbReference type="Proteomes" id="UP000006852"/>
    </source>
</evidence>
<dbReference type="OrthoDB" id="308739at2"/>
<reference evidence="1 2" key="1">
    <citation type="journal article" date="2011" name="Stand. Genomic Sci.">
        <title>Complete genome sequence of Treponema succinifaciens type strain (6091).</title>
        <authorList>
            <person name="Han C."/>
            <person name="Gronow S."/>
            <person name="Teshima H."/>
            <person name="Lapidus A."/>
            <person name="Nolan M."/>
            <person name="Lucas S."/>
            <person name="Hammon N."/>
            <person name="Deshpande S."/>
            <person name="Cheng J.F."/>
            <person name="Zeytun A."/>
            <person name="Tapia R."/>
            <person name="Goodwin L."/>
            <person name="Pitluck S."/>
            <person name="Liolios K."/>
            <person name="Pagani I."/>
            <person name="Ivanova N."/>
            <person name="Mavromatis K."/>
            <person name="Mikhailova N."/>
            <person name="Huntemann M."/>
            <person name="Pati A."/>
            <person name="Chen A."/>
            <person name="Palaniappan K."/>
            <person name="Land M."/>
            <person name="Hauser L."/>
            <person name="Brambilla E.M."/>
            <person name="Rohde M."/>
            <person name="Goker M."/>
            <person name="Woyke T."/>
            <person name="Bristow J."/>
            <person name="Eisen J.A."/>
            <person name="Markowitz V."/>
            <person name="Hugenholtz P."/>
            <person name="Kyrpides N.C."/>
            <person name="Klenk H.P."/>
            <person name="Detter J.C."/>
        </authorList>
    </citation>
    <scope>NUCLEOTIDE SEQUENCE [LARGE SCALE GENOMIC DNA]</scope>
    <source>
        <strain evidence="2">ATCC 33096 / DSM 2489 / 6091</strain>
    </source>
</reference>
<organism evidence="1 2">
    <name type="scientific">Treponema succinifaciens (strain ATCC 33096 / DSM 2489 / 6091)</name>
    <dbReference type="NCBI Taxonomy" id="869209"/>
    <lineage>
        <taxon>Bacteria</taxon>
        <taxon>Pseudomonadati</taxon>
        <taxon>Spirochaetota</taxon>
        <taxon>Spirochaetia</taxon>
        <taxon>Spirochaetales</taxon>
        <taxon>Treponemataceae</taxon>
        <taxon>Treponema</taxon>
    </lineage>
</organism>
<name>F2NVA5_TRES6</name>
<accession>F2NVA5</accession>
<dbReference type="AlphaFoldDB" id="F2NVA5"/>
<dbReference type="GeneID" id="302997870"/>